<evidence type="ECO:0000256" key="1">
    <source>
        <dbReference type="SAM" id="MobiDB-lite"/>
    </source>
</evidence>
<dbReference type="EMBL" id="JACGCI010000086">
    <property type="protein sequence ID" value="KAF6746942.1"/>
    <property type="molecule type" value="Genomic_DNA"/>
</dbReference>
<feature type="compositionally biased region" description="Polar residues" evidence="1">
    <location>
        <begin position="1"/>
        <end position="10"/>
    </location>
</feature>
<sequence length="354" mass="39236">MVGGQRTTTAVELPETEKTSLTTGPFTHTKPHPQARLSSLDEQTSPTIYSQSIGVSRALGRRPRLRMGTGRLHSGAWEGKVEARILKTTEDQRCMFRSSDGCTGMVAHTAVRVSQSPNTRTGSRSARFGLCATTVSADGCVGHMYWRATQWRWGREVEKEKGLGDSGSTNIEDKQRPKAYVENVPHEQRTTDDSDRCYHTANTTNLRIQSPTRENRLSLETHRVHRPSGASRSAWLGLSEDDGVRGWARCVGHMFWSGRRLATEVEEEKGMGDGGTGEEPSSEAQRHRATADGRDQVIIVTRERRDAPYAMRWGGRGKVQLGINELGDADEERSVLDVRVDPGKREVQGEVPLA</sequence>
<proteinExistence type="predicted"/>
<evidence type="ECO:0000313" key="2">
    <source>
        <dbReference type="EMBL" id="KAF6746942.1"/>
    </source>
</evidence>
<evidence type="ECO:0000313" key="3">
    <source>
        <dbReference type="Proteomes" id="UP000521943"/>
    </source>
</evidence>
<dbReference type="AlphaFoldDB" id="A0A8H6M064"/>
<keyword evidence="3" id="KW-1185">Reference proteome</keyword>
<comment type="caution">
    <text evidence="2">The sequence shown here is derived from an EMBL/GenBank/DDBJ whole genome shotgun (WGS) entry which is preliminary data.</text>
</comment>
<gene>
    <name evidence="2" type="ORF">DFP72DRAFT_1050415</name>
</gene>
<name>A0A8H6M064_9AGAR</name>
<feature type="region of interest" description="Disordered" evidence="1">
    <location>
        <begin position="1"/>
        <end position="44"/>
    </location>
</feature>
<accession>A0A8H6M064</accession>
<protein>
    <submittedName>
        <fullName evidence="2">Uncharacterized protein</fullName>
    </submittedName>
</protein>
<organism evidence="2 3">
    <name type="scientific">Ephemerocybe angulata</name>
    <dbReference type="NCBI Taxonomy" id="980116"/>
    <lineage>
        <taxon>Eukaryota</taxon>
        <taxon>Fungi</taxon>
        <taxon>Dikarya</taxon>
        <taxon>Basidiomycota</taxon>
        <taxon>Agaricomycotina</taxon>
        <taxon>Agaricomycetes</taxon>
        <taxon>Agaricomycetidae</taxon>
        <taxon>Agaricales</taxon>
        <taxon>Agaricineae</taxon>
        <taxon>Psathyrellaceae</taxon>
        <taxon>Ephemerocybe</taxon>
    </lineage>
</organism>
<feature type="region of interest" description="Disordered" evidence="1">
    <location>
        <begin position="265"/>
        <end position="296"/>
    </location>
</feature>
<feature type="compositionally biased region" description="Basic and acidic residues" evidence="1">
    <location>
        <begin position="284"/>
        <end position="296"/>
    </location>
</feature>
<dbReference type="Proteomes" id="UP000521943">
    <property type="component" value="Unassembled WGS sequence"/>
</dbReference>
<reference evidence="2 3" key="1">
    <citation type="submission" date="2020-07" db="EMBL/GenBank/DDBJ databases">
        <title>Comparative genomics of pyrophilous fungi reveals a link between fire events and developmental genes.</title>
        <authorList>
            <consortium name="DOE Joint Genome Institute"/>
            <person name="Steindorff A.S."/>
            <person name="Carver A."/>
            <person name="Calhoun S."/>
            <person name="Stillman K."/>
            <person name="Liu H."/>
            <person name="Lipzen A."/>
            <person name="Pangilinan J."/>
            <person name="Labutti K."/>
            <person name="Bruns T.D."/>
            <person name="Grigoriev I.V."/>
        </authorList>
    </citation>
    <scope>NUCLEOTIDE SEQUENCE [LARGE SCALE GENOMIC DNA]</scope>
    <source>
        <strain evidence="2 3">CBS 144469</strain>
    </source>
</reference>